<keyword evidence="2" id="KW-1185">Reference proteome</keyword>
<organism evidence="1 2">
    <name type="scientific">Catenuloplanes niger</name>
    <dbReference type="NCBI Taxonomy" id="587534"/>
    <lineage>
        <taxon>Bacteria</taxon>
        <taxon>Bacillati</taxon>
        <taxon>Actinomycetota</taxon>
        <taxon>Actinomycetes</taxon>
        <taxon>Micromonosporales</taxon>
        <taxon>Micromonosporaceae</taxon>
        <taxon>Catenuloplanes</taxon>
    </lineage>
</organism>
<reference evidence="1 2" key="1">
    <citation type="submission" date="2023-07" db="EMBL/GenBank/DDBJ databases">
        <title>Sequencing the genomes of 1000 actinobacteria strains.</title>
        <authorList>
            <person name="Klenk H.-P."/>
        </authorList>
    </citation>
    <scope>NUCLEOTIDE SEQUENCE [LARGE SCALE GENOMIC DNA]</scope>
    <source>
        <strain evidence="1 2">DSM 44711</strain>
    </source>
</reference>
<dbReference type="EMBL" id="JAVDYC010000001">
    <property type="protein sequence ID" value="MDR7322952.1"/>
    <property type="molecule type" value="Genomic_DNA"/>
</dbReference>
<accession>A0AAE3ZPY7</accession>
<proteinExistence type="predicted"/>
<evidence type="ECO:0000313" key="2">
    <source>
        <dbReference type="Proteomes" id="UP001183629"/>
    </source>
</evidence>
<dbReference type="RefSeq" id="WP_310414092.1">
    <property type="nucleotide sequence ID" value="NZ_JAVDYC010000001.1"/>
</dbReference>
<protein>
    <submittedName>
        <fullName evidence="1">Uncharacterized protein</fullName>
    </submittedName>
</protein>
<gene>
    <name evidence="1" type="ORF">J2S44_003202</name>
</gene>
<evidence type="ECO:0000313" key="1">
    <source>
        <dbReference type="EMBL" id="MDR7322952.1"/>
    </source>
</evidence>
<sequence>MADERDALTAATRQYEQTEVAHESARQQAIQAVLDALRVGIGPAEVERLSPFSGAYIRKLARENGIPAAPPGPKRTSA</sequence>
<comment type="caution">
    <text evidence="1">The sequence shown here is derived from an EMBL/GenBank/DDBJ whole genome shotgun (WGS) entry which is preliminary data.</text>
</comment>
<dbReference type="AlphaFoldDB" id="A0AAE3ZPY7"/>
<name>A0AAE3ZPY7_9ACTN</name>
<dbReference type="Proteomes" id="UP001183629">
    <property type="component" value="Unassembled WGS sequence"/>
</dbReference>